<dbReference type="EMBL" id="JXYQ01000007">
    <property type="protein sequence ID" value="KJA12070.1"/>
    <property type="molecule type" value="Genomic_DNA"/>
</dbReference>
<dbReference type="InterPro" id="IPR000424">
    <property type="entry name" value="Primosome_PriB/ssb"/>
</dbReference>
<keyword evidence="4" id="KW-1185">Reference proteome</keyword>
<dbReference type="AlphaFoldDB" id="A0A0D7KCR3"/>
<dbReference type="PATRIC" id="fig|80878.5.peg.3510"/>
<name>A0A0D7KCR3_9BURK</name>
<dbReference type="InterPro" id="IPR012340">
    <property type="entry name" value="NA-bd_OB-fold"/>
</dbReference>
<dbReference type="SUPFAM" id="SSF50249">
    <property type="entry name" value="Nucleic acid-binding proteins"/>
    <property type="match status" value="1"/>
</dbReference>
<gene>
    <name evidence="3" type="ORF">RP29_02230</name>
</gene>
<accession>A0A0D7KCR3</accession>
<evidence type="ECO:0000256" key="1">
    <source>
        <dbReference type="ARBA" id="ARBA00023125"/>
    </source>
</evidence>
<dbReference type="RefSeq" id="WP_044395429.1">
    <property type="nucleotide sequence ID" value="NZ_JBKBMI010000009.1"/>
</dbReference>
<dbReference type="OrthoDB" id="8813484at2"/>
<comment type="caution">
    <text evidence="3">The sequence shown here is derived from an EMBL/GenBank/DDBJ whole genome shotgun (WGS) entry which is preliminary data.</text>
</comment>
<dbReference type="GO" id="GO:0003697">
    <property type="term" value="F:single-stranded DNA binding"/>
    <property type="evidence" value="ECO:0007669"/>
    <property type="project" value="InterPro"/>
</dbReference>
<sequence length="103" mass="11176">MIEGLVAGRVWSSAERRVDKAGRPYCVAKLRVLGADSEGVLVNLIAFDTDVCDSLLRTHEGDAISVTGALTPKVWTDKQGISKPALDMVAHRILRMGDGQHFD</sequence>
<dbReference type="Gene3D" id="2.40.50.140">
    <property type="entry name" value="Nucleic acid-binding proteins"/>
    <property type="match status" value="1"/>
</dbReference>
<dbReference type="PROSITE" id="PS50935">
    <property type="entry name" value="SSB"/>
    <property type="match status" value="1"/>
</dbReference>
<evidence type="ECO:0000256" key="2">
    <source>
        <dbReference type="PROSITE-ProRule" id="PRU00252"/>
    </source>
</evidence>
<proteinExistence type="predicted"/>
<reference evidence="3 4" key="1">
    <citation type="submission" date="2014-12" db="EMBL/GenBank/DDBJ databases">
        <title>Isolation of bacteria from lake water.</title>
        <authorList>
            <person name="Sheng K.-Y."/>
            <person name="Chin P.-S."/>
            <person name="Chan K.-G."/>
            <person name="Tan G.S."/>
        </authorList>
    </citation>
    <scope>NUCLEOTIDE SEQUENCE [LARGE SCALE GENOMIC DNA]</scope>
    <source>
        <strain evidence="3 4">KY4</strain>
    </source>
</reference>
<protein>
    <submittedName>
        <fullName evidence="3">Single-stranded DNA-binding protein</fullName>
    </submittedName>
</protein>
<keyword evidence="1 2" id="KW-0238">DNA-binding</keyword>
<organism evidence="3 4">
    <name type="scientific">Acidovorax temperans</name>
    <dbReference type="NCBI Taxonomy" id="80878"/>
    <lineage>
        <taxon>Bacteria</taxon>
        <taxon>Pseudomonadati</taxon>
        <taxon>Pseudomonadota</taxon>
        <taxon>Betaproteobacteria</taxon>
        <taxon>Burkholderiales</taxon>
        <taxon>Comamonadaceae</taxon>
        <taxon>Acidovorax</taxon>
    </lineage>
</organism>
<dbReference type="STRING" id="80878.RP29_02230"/>
<dbReference type="Proteomes" id="UP000032566">
    <property type="component" value="Unassembled WGS sequence"/>
</dbReference>
<evidence type="ECO:0000313" key="3">
    <source>
        <dbReference type="EMBL" id="KJA12070.1"/>
    </source>
</evidence>
<evidence type="ECO:0000313" key="4">
    <source>
        <dbReference type="Proteomes" id="UP000032566"/>
    </source>
</evidence>